<dbReference type="Pfam" id="PF24476">
    <property type="entry name" value="DUF7580"/>
    <property type="match status" value="1"/>
</dbReference>
<gene>
    <name evidence="2" type="ORF">TWF696_001792</name>
</gene>
<protein>
    <recommendedName>
        <fullName evidence="1">DUF7580 domain-containing protein</fullName>
    </recommendedName>
</protein>
<reference evidence="2 3" key="1">
    <citation type="submission" date="2019-10" db="EMBL/GenBank/DDBJ databases">
        <authorList>
            <person name="Palmer J.M."/>
        </authorList>
    </citation>
    <scope>NUCLEOTIDE SEQUENCE [LARGE SCALE GENOMIC DNA]</scope>
    <source>
        <strain evidence="2 3">TWF696</strain>
    </source>
</reference>
<organism evidence="2 3">
    <name type="scientific">Orbilia brochopaga</name>
    <dbReference type="NCBI Taxonomy" id="3140254"/>
    <lineage>
        <taxon>Eukaryota</taxon>
        <taxon>Fungi</taxon>
        <taxon>Dikarya</taxon>
        <taxon>Ascomycota</taxon>
        <taxon>Pezizomycotina</taxon>
        <taxon>Orbiliomycetes</taxon>
        <taxon>Orbiliales</taxon>
        <taxon>Orbiliaceae</taxon>
        <taxon>Orbilia</taxon>
    </lineage>
</organism>
<evidence type="ECO:0000313" key="3">
    <source>
        <dbReference type="Proteomes" id="UP001375240"/>
    </source>
</evidence>
<keyword evidence="3" id="KW-1185">Reference proteome</keyword>
<evidence type="ECO:0000259" key="1">
    <source>
        <dbReference type="Pfam" id="PF24476"/>
    </source>
</evidence>
<evidence type="ECO:0000313" key="2">
    <source>
        <dbReference type="EMBL" id="KAK6336229.1"/>
    </source>
</evidence>
<comment type="caution">
    <text evidence="2">The sequence shown here is derived from an EMBL/GenBank/DDBJ whole genome shotgun (WGS) entry which is preliminary data.</text>
</comment>
<accession>A0AAV9U5J5</accession>
<dbReference type="PANTHER" id="PTHR35186">
    <property type="entry name" value="ANK_REP_REGION DOMAIN-CONTAINING PROTEIN"/>
    <property type="match status" value="1"/>
</dbReference>
<dbReference type="PANTHER" id="PTHR35186:SF4">
    <property type="entry name" value="PRION-INHIBITION AND PROPAGATION HELO DOMAIN-CONTAINING PROTEIN"/>
    <property type="match status" value="1"/>
</dbReference>
<proteinExistence type="predicted"/>
<name>A0AAV9U5J5_9PEZI</name>
<dbReference type="EMBL" id="JAVHNQ010000011">
    <property type="protein sequence ID" value="KAK6336229.1"/>
    <property type="molecule type" value="Genomic_DNA"/>
</dbReference>
<dbReference type="AlphaFoldDB" id="A0AAV9U5J5"/>
<feature type="domain" description="DUF7580" evidence="1">
    <location>
        <begin position="205"/>
        <end position="573"/>
    </location>
</feature>
<dbReference type="Proteomes" id="UP001375240">
    <property type="component" value="Unassembled WGS sequence"/>
</dbReference>
<dbReference type="InterPro" id="IPR056002">
    <property type="entry name" value="DUF7580"/>
</dbReference>
<sequence>MEVAGVVLGAIPIIISAVEGYKKTSRFTKLAINKRACIRNLANSLSGHRVILVEVLWKLHRDSGVKTVTYADPELLNCLQDKAAQQHFRDYLGEDTYAALIGKIERSCMTIKTIAEYIAALVSGLGVPTDELKKIIQANEAQKPRQLDLMRRLKIGFKESDIRAAIKELDESIDTIRGLTDIACENRQHAVANSPKAKKLAGTLHRVRRLASKLHIAIGRSWKAGCHSKHDTKLFLEDHLGPTVDDALNIVSRTSLASSVTFRLVFEAKALPNPAVWHEAIVQVMDDDDSDEDPEIVECSQSCEPRRKAAFAIPEIIPPKSNTENITMIADICATMAVVKSSDPGVTFVVAENRQFGFISRDDCIPSPCYFFGSETSLQTLLLSDPEPGRRGPLIPLRMQMLLAFRLASNLLQLLQTNWIQTAWSKDAIHFPTSGAKNRPDFSRPFVAIQFDDQTNGAAGPPDAVELRIAILELGILLLEIWHQEAFEHWCERSLEIQCKPPSAANFKQRYFLATAWLADKSNEPLEFYRTAVSYCISGIDDKSREAGGLHRDKTGLWSELCQNVIEPLSQNCRL</sequence>